<feature type="transmembrane region" description="Helical" evidence="2">
    <location>
        <begin position="33"/>
        <end position="54"/>
    </location>
</feature>
<proteinExistence type="predicted"/>
<feature type="transmembrane region" description="Helical" evidence="2">
    <location>
        <begin position="849"/>
        <end position="872"/>
    </location>
</feature>
<organism evidence="3 4">
    <name type="scientific">Pythium insidiosum</name>
    <name type="common">Pythiosis disease agent</name>
    <dbReference type="NCBI Taxonomy" id="114742"/>
    <lineage>
        <taxon>Eukaryota</taxon>
        <taxon>Sar</taxon>
        <taxon>Stramenopiles</taxon>
        <taxon>Oomycota</taxon>
        <taxon>Peronosporomycetes</taxon>
        <taxon>Pythiales</taxon>
        <taxon>Pythiaceae</taxon>
        <taxon>Pythium</taxon>
    </lineage>
</organism>
<feature type="region of interest" description="Disordered" evidence="1">
    <location>
        <begin position="1"/>
        <end position="23"/>
    </location>
</feature>
<comment type="caution">
    <text evidence="3">The sequence shown here is derived from an EMBL/GenBank/DDBJ whole genome shotgun (WGS) entry which is preliminary data.</text>
</comment>
<keyword evidence="2" id="KW-0812">Transmembrane</keyword>
<evidence type="ECO:0000256" key="1">
    <source>
        <dbReference type="SAM" id="MobiDB-lite"/>
    </source>
</evidence>
<feature type="transmembrane region" description="Helical" evidence="2">
    <location>
        <begin position="933"/>
        <end position="951"/>
    </location>
</feature>
<dbReference type="Proteomes" id="UP001209570">
    <property type="component" value="Unassembled WGS sequence"/>
</dbReference>
<name>A0AAD5LA69_PYTIN</name>
<reference evidence="3" key="1">
    <citation type="submission" date="2021-12" db="EMBL/GenBank/DDBJ databases">
        <title>Prjna785345.</title>
        <authorList>
            <person name="Rujirawat T."/>
            <person name="Krajaejun T."/>
        </authorList>
    </citation>
    <scope>NUCLEOTIDE SEQUENCE</scope>
    <source>
        <strain evidence="3">Pi057C3</strain>
    </source>
</reference>
<keyword evidence="2" id="KW-1133">Transmembrane helix</keyword>
<sequence>MTRTSKAIVPAPPSTPSDDDVRRAGRVSGRRRLALAACVVIVVVQSLWAVAIPIKNVVVMPYPRVVPDALSTSSRAYDHETELIRTRWLSGRDVFRVVERVVRLALTDPDLRRSLEAKGDFAIDSLGNLLSPEDYNVVSQYYALVFQASELPAAGTVPRSQPIAVWQASTQQWVNATLTCSHTETIPGMRCVNPEGGVCDDRDWDLRPRQLTLTPVDLQSLTNNTGWTNKNSLLSFVTWTHNTMRALFTKKDWSAAVAETTQVQLLSVLEDGHRIRYDSSNIFDNSIVSSEFVRSKRLTDWLDLGYRRFESCFGSEFLLSGFFANYFALRLIEDIVVANRLYGTSTAFTALPVHNFSSAWSDIFSHDVHLTSGAGALKFQDERRTYLGSEMTRFTEATAALKKDRPMVGSILMGSSFRMLLFMKWYPNSYYSFLQVEERGDTVVADWRQVGGYHAGFNGFKFDFVRNTMGVFRLAERRATEGSGYGHDWFAQERELARWFLQHEDQDPRSLVQLVSSVWQKDLDALPAQGCREGLLRKVTQTVWIRALRWQPVLSHLVFMSMTDPDDPAVWFKKQMGVSEIVGETITGQRVSFPFSREGRAPITGSEWVLVPLLRAFLQRWNASEVVDEVMAEMDTTFLELIEVENGKMMFKDATHCHFGWATLGVTGTSSKDDVWKKTRARMRAMIAGIVDSVDPIYAEMAARVDVHIPLEYVFYNRKNNIFPYEGPPVPWRHSALGIGLLKLAVKVAPLDEEVMALRDALTCYDVLELRYLNVSTRCWAEPQNAEEGRKRYRSEGLRLLKFSMWSLGVVLNVIGAVVSLKYCGRVLRLWRQDRFSDLSITQALNLDIQALGMISFEGVVIMAFSSVPLILVYHLPVDSRFMPDVSEQPTTVFSECMVLLSLTWFIRLGIALGDGVIHLRYYNWWFDLLTSRVRYCLIAVLAVFRACLRVRGVDYDMGLSKLIASCVVSVVLGFGSVVASVWFDRDNRRSQDAASRLMLKHKLARNIVGVVAQFGGQWTQSGLVLEGWRALRVDGRLDAIVCGSRVVSLDAAKSDVAIEELPRDFLRRLQTGGYNTTSG</sequence>
<accession>A0AAD5LA69</accession>
<feature type="transmembrane region" description="Helical" evidence="2">
    <location>
        <begin position="800"/>
        <end position="821"/>
    </location>
</feature>
<protein>
    <submittedName>
        <fullName evidence="3">Uncharacterized protein</fullName>
    </submittedName>
</protein>
<gene>
    <name evidence="3" type="ORF">P43SY_011322</name>
</gene>
<dbReference type="EMBL" id="JAKCXM010000835">
    <property type="protein sequence ID" value="KAJ0391793.1"/>
    <property type="molecule type" value="Genomic_DNA"/>
</dbReference>
<dbReference type="AlphaFoldDB" id="A0AAD5LA69"/>
<feature type="transmembrane region" description="Helical" evidence="2">
    <location>
        <begin position="893"/>
        <end position="913"/>
    </location>
</feature>
<evidence type="ECO:0000313" key="3">
    <source>
        <dbReference type="EMBL" id="KAJ0391793.1"/>
    </source>
</evidence>
<keyword evidence="2" id="KW-0472">Membrane</keyword>
<evidence type="ECO:0000256" key="2">
    <source>
        <dbReference type="SAM" id="Phobius"/>
    </source>
</evidence>
<feature type="transmembrane region" description="Helical" evidence="2">
    <location>
        <begin position="963"/>
        <end position="984"/>
    </location>
</feature>
<keyword evidence="4" id="KW-1185">Reference proteome</keyword>
<evidence type="ECO:0000313" key="4">
    <source>
        <dbReference type="Proteomes" id="UP001209570"/>
    </source>
</evidence>